<evidence type="ECO:0000256" key="1">
    <source>
        <dbReference type="ARBA" id="ARBA00004123"/>
    </source>
</evidence>
<dbReference type="CDD" id="cd06467">
    <property type="entry name" value="p23_NUDC_like"/>
    <property type="match status" value="1"/>
</dbReference>
<dbReference type="SUPFAM" id="SSF49764">
    <property type="entry name" value="HSP20-like chaperones"/>
    <property type="match status" value="1"/>
</dbReference>
<name>A0A1B6G0J7_9HEMI</name>
<dbReference type="InterPro" id="IPR007052">
    <property type="entry name" value="CS_dom"/>
</dbReference>
<evidence type="ECO:0000259" key="6">
    <source>
        <dbReference type="PROSITE" id="PS51203"/>
    </source>
</evidence>
<gene>
    <name evidence="7" type="ORF">g.18395</name>
</gene>
<comment type="subcellular location">
    <subcellularLocation>
        <location evidence="2">Cytoplasm</location>
    </subcellularLocation>
    <subcellularLocation>
        <location evidence="1">Nucleus</location>
    </subcellularLocation>
</comment>
<evidence type="ECO:0000256" key="4">
    <source>
        <dbReference type="ARBA" id="ARBA00022490"/>
    </source>
</evidence>
<dbReference type="AlphaFoldDB" id="A0A1B6G0J7"/>
<evidence type="ECO:0000256" key="2">
    <source>
        <dbReference type="ARBA" id="ARBA00004496"/>
    </source>
</evidence>
<evidence type="ECO:0000256" key="3">
    <source>
        <dbReference type="ARBA" id="ARBA00018915"/>
    </source>
</evidence>
<keyword evidence="4" id="KW-0963">Cytoplasm</keyword>
<dbReference type="PROSITE" id="PS51203">
    <property type="entry name" value="CS"/>
    <property type="match status" value="1"/>
</dbReference>
<dbReference type="GO" id="GO:0005737">
    <property type="term" value="C:cytoplasm"/>
    <property type="evidence" value="ECO:0007669"/>
    <property type="project" value="UniProtKB-SubCell"/>
</dbReference>
<dbReference type="InterPro" id="IPR008978">
    <property type="entry name" value="HSP20-like_chaperone"/>
</dbReference>
<proteinExistence type="predicted"/>
<evidence type="ECO:0000256" key="5">
    <source>
        <dbReference type="ARBA" id="ARBA00023242"/>
    </source>
</evidence>
<dbReference type="EMBL" id="GECZ01013801">
    <property type="protein sequence ID" value="JAS55968.1"/>
    <property type="molecule type" value="Transcribed_RNA"/>
</dbReference>
<protein>
    <recommendedName>
        <fullName evidence="3">NudC domain-containing protein 1</fullName>
    </recommendedName>
</protein>
<feature type="domain" description="CS" evidence="6">
    <location>
        <begin position="269"/>
        <end position="356"/>
    </location>
</feature>
<dbReference type="InterPro" id="IPR037895">
    <property type="entry name" value="NUDCD1"/>
</dbReference>
<evidence type="ECO:0000313" key="7">
    <source>
        <dbReference type="EMBL" id="JAS55968.1"/>
    </source>
</evidence>
<dbReference type="GO" id="GO:0005634">
    <property type="term" value="C:nucleus"/>
    <property type="evidence" value="ECO:0007669"/>
    <property type="project" value="UniProtKB-SubCell"/>
</dbReference>
<dbReference type="PANTHER" id="PTHR21664:SF1">
    <property type="entry name" value="NUDC DOMAIN-CONTAINING PROTEIN 1"/>
    <property type="match status" value="1"/>
</dbReference>
<dbReference type="PANTHER" id="PTHR21664">
    <property type="entry name" value="CHRONIC MYELOGENOUS LEUKEMIA TUMOR ANTIGEN 66"/>
    <property type="match status" value="1"/>
</dbReference>
<dbReference type="Pfam" id="PF04969">
    <property type="entry name" value="CS"/>
    <property type="match status" value="1"/>
</dbReference>
<organism evidence="7">
    <name type="scientific">Cuerna arida</name>
    <dbReference type="NCBI Taxonomy" id="1464854"/>
    <lineage>
        <taxon>Eukaryota</taxon>
        <taxon>Metazoa</taxon>
        <taxon>Ecdysozoa</taxon>
        <taxon>Arthropoda</taxon>
        <taxon>Hexapoda</taxon>
        <taxon>Insecta</taxon>
        <taxon>Pterygota</taxon>
        <taxon>Neoptera</taxon>
        <taxon>Paraneoptera</taxon>
        <taxon>Hemiptera</taxon>
        <taxon>Auchenorrhyncha</taxon>
        <taxon>Membracoidea</taxon>
        <taxon>Cicadellidae</taxon>
        <taxon>Cicadellinae</taxon>
        <taxon>Proconiini</taxon>
        <taxon>Cuerna</taxon>
    </lineage>
</organism>
<dbReference type="Gene3D" id="2.60.40.790">
    <property type="match status" value="1"/>
</dbReference>
<accession>A0A1B6G0J7</accession>
<sequence length="577" mass="64404">MLTELRPKKELLDPNFGGYKLSLDSIPVYRQSISEGADHVCQSEDQYSFIHTKVFSLHNHLFCDPWHNNTVFLVDKCWNVLKATITPETGRLETLQVVWKIPGQTQRKPGHYNVSILLPSSQVVVVTDGCGWLHTLSRKDDNKWQVELSSEVVPGVLMSARTVADTLHCVLMTLETQTAEEVLSTGPQRSDKPKPAVVKTILHWIVLTKDSEGVWSESCKRQLEGAGSVDYVALEVSGSALYIDSNANFKFTSDSANPLPPPQEKMDVEEQNLYVWEQTKDDVKVTVEVGPKVTRDDVEVSVTEGQLNIRCGQQVIVSGALSRSVDQSLTTWTLQPNRLEVILMKQDSGMMWPELVVGDTRGQQLLDPDVVEDVHNRLSHLCSDTEVQEAGEGFAPTFNLDQLEDCDTAPEDSWSLLRLDAESHSITHQISLAGHQWLMAVSEGPDRALSMCVRHDVDGCVWRLEPPSSEDWPCHHVGTFYALGYVAASKQQKKFMLAAPDLSYVVICEATSHVFVYRKSSTVEGELRNRKTSTKIPTVAKQQLINLESSSSLLGACATNSHLFILTTETLYCFHIQ</sequence>
<keyword evidence="5" id="KW-0539">Nucleus</keyword>
<reference evidence="7" key="1">
    <citation type="submission" date="2015-11" db="EMBL/GenBank/DDBJ databases">
        <title>De novo transcriptome assembly of four potential Pierce s Disease insect vectors from Arizona vineyards.</title>
        <authorList>
            <person name="Tassone E.E."/>
        </authorList>
    </citation>
    <scope>NUCLEOTIDE SEQUENCE</scope>
</reference>